<evidence type="ECO:0000313" key="2">
    <source>
        <dbReference type="EMBL" id="KAF5796685.1"/>
    </source>
</evidence>
<organism evidence="2 3">
    <name type="scientific">Helianthus annuus</name>
    <name type="common">Common sunflower</name>
    <dbReference type="NCBI Taxonomy" id="4232"/>
    <lineage>
        <taxon>Eukaryota</taxon>
        <taxon>Viridiplantae</taxon>
        <taxon>Streptophyta</taxon>
        <taxon>Embryophyta</taxon>
        <taxon>Tracheophyta</taxon>
        <taxon>Spermatophyta</taxon>
        <taxon>Magnoliopsida</taxon>
        <taxon>eudicotyledons</taxon>
        <taxon>Gunneridae</taxon>
        <taxon>Pentapetalae</taxon>
        <taxon>asterids</taxon>
        <taxon>campanulids</taxon>
        <taxon>Asterales</taxon>
        <taxon>Asteraceae</taxon>
        <taxon>Asteroideae</taxon>
        <taxon>Heliantheae alliance</taxon>
        <taxon>Heliantheae</taxon>
        <taxon>Helianthus</taxon>
    </lineage>
</organism>
<comment type="caution">
    <text evidence="2">The sequence shown here is derived from an EMBL/GenBank/DDBJ whole genome shotgun (WGS) entry which is preliminary data.</text>
</comment>
<reference evidence="2" key="2">
    <citation type="submission" date="2020-06" db="EMBL/GenBank/DDBJ databases">
        <title>Helianthus annuus Genome sequencing and assembly Release 2.</title>
        <authorList>
            <person name="Gouzy J."/>
            <person name="Langlade N."/>
            <person name="Munos S."/>
        </authorList>
    </citation>
    <scope>NUCLEOTIDE SEQUENCE</scope>
    <source>
        <tissue evidence="2">Leaves</tissue>
    </source>
</reference>
<evidence type="ECO:0000313" key="3">
    <source>
        <dbReference type="Proteomes" id="UP000215914"/>
    </source>
</evidence>
<dbReference type="PANTHER" id="PTHR12296">
    <property type="entry name" value="DENN DOMAIN-CONTAINING PROTEIN 4"/>
    <property type="match status" value="1"/>
</dbReference>
<dbReference type="Proteomes" id="UP000215914">
    <property type="component" value="Unassembled WGS sequence"/>
</dbReference>
<accession>A0A9K3NEE5</accession>
<sequence>MELYITGNGKVQMSRSNEFKAAILLANHLRESVLYDHIMHFFCKPLWDVITYTLSNIPLPAPGKERVLFGIENTLLSVDFPPKDGLPRADISFQPLVQCLDVDNFMKLFTVVLIERRVLLRSNKYSLLTLASEAICH</sequence>
<dbReference type="InterPro" id="IPR037516">
    <property type="entry name" value="Tripartite_DENN"/>
</dbReference>
<gene>
    <name evidence="2" type="ORF">HanXRQr2_Chr08g0354651</name>
</gene>
<dbReference type="InterPro" id="IPR043153">
    <property type="entry name" value="DENN_C"/>
</dbReference>
<dbReference type="InterPro" id="IPR001194">
    <property type="entry name" value="cDENN_dom"/>
</dbReference>
<dbReference type="Pfam" id="PF02141">
    <property type="entry name" value="DENN"/>
    <property type="match status" value="1"/>
</dbReference>
<dbReference type="Gramene" id="mRNA:HanXRQr2_Chr08g0354651">
    <property type="protein sequence ID" value="mRNA:HanXRQr2_Chr08g0354651"/>
    <property type="gene ID" value="HanXRQr2_Chr08g0354651"/>
</dbReference>
<evidence type="ECO:0000259" key="1">
    <source>
        <dbReference type="PROSITE" id="PS50211"/>
    </source>
</evidence>
<feature type="domain" description="UDENN" evidence="1">
    <location>
        <begin position="1"/>
        <end position="137"/>
    </location>
</feature>
<dbReference type="EMBL" id="MNCJ02000323">
    <property type="protein sequence ID" value="KAF5796685.1"/>
    <property type="molecule type" value="Genomic_DNA"/>
</dbReference>
<dbReference type="PROSITE" id="PS50211">
    <property type="entry name" value="DENN"/>
    <property type="match status" value="1"/>
</dbReference>
<name>A0A9K3NEE5_HELAN</name>
<dbReference type="AlphaFoldDB" id="A0A9K3NEE5"/>
<protein>
    <submittedName>
        <fullName evidence="2">CDENN domain, tripartite DENN domain-containing protein</fullName>
    </submittedName>
</protein>
<dbReference type="SMART" id="SM00799">
    <property type="entry name" value="DENN"/>
    <property type="match status" value="1"/>
</dbReference>
<dbReference type="InterPro" id="IPR051696">
    <property type="entry name" value="DENN_Domain_GEFs"/>
</dbReference>
<dbReference type="PANTHER" id="PTHR12296:SF21">
    <property type="entry name" value="DENN DOMAIN-CONTAINING PROTEIN 3"/>
    <property type="match status" value="1"/>
</dbReference>
<proteinExistence type="predicted"/>
<keyword evidence="3" id="KW-1185">Reference proteome</keyword>
<reference evidence="2" key="1">
    <citation type="journal article" date="2017" name="Nature">
        <title>The sunflower genome provides insights into oil metabolism, flowering and Asterid evolution.</title>
        <authorList>
            <person name="Badouin H."/>
            <person name="Gouzy J."/>
            <person name="Grassa C.J."/>
            <person name="Murat F."/>
            <person name="Staton S.E."/>
            <person name="Cottret L."/>
            <person name="Lelandais-Briere C."/>
            <person name="Owens G.L."/>
            <person name="Carrere S."/>
            <person name="Mayjonade B."/>
            <person name="Legrand L."/>
            <person name="Gill N."/>
            <person name="Kane N.C."/>
            <person name="Bowers J.E."/>
            <person name="Hubner S."/>
            <person name="Bellec A."/>
            <person name="Berard A."/>
            <person name="Berges H."/>
            <person name="Blanchet N."/>
            <person name="Boniface M.C."/>
            <person name="Brunel D."/>
            <person name="Catrice O."/>
            <person name="Chaidir N."/>
            <person name="Claudel C."/>
            <person name="Donnadieu C."/>
            <person name="Faraut T."/>
            <person name="Fievet G."/>
            <person name="Helmstetter N."/>
            <person name="King M."/>
            <person name="Knapp S.J."/>
            <person name="Lai Z."/>
            <person name="Le Paslier M.C."/>
            <person name="Lippi Y."/>
            <person name="Lorenzon L."/>
            <person name="Mandel J.R."/>
            <person name="Marage G."/>
            <person name="Marchand G."/>
            <person name="Marquand E."/>
            <person name="Bret-Mestries E."/>
            <person name="Morien E."/>
            <person name="Nambeesan S."/>
            <person name="Nguyen T."/>
            <person name="Pegot-Espagnet P."/>
            <person name="Pouilly N."/>
            <person name="Raftis F."/>
            <person name="Sallet E."/>
            <person name="Schiex T."/>
            <person name="Thomas J."/>
            <person name="Vandecasteele C."/>
            <person name="Vares D."/>
            <person name="Vear F."/>
            <person name="Vautrin S."/>
            <person name="Crespi M."/>
            <person name="Mangin B."/>
            <person name="Burke J.M."/>
            <person name="Salse J."/>
            <person name="Munos S."/>
            <person name="Vincourt P."/>
            <person name="Rieseberg L.H."/>
            <person name="Langlade N.B."/>
        </authorList>
    </citation>
    <scope>NUCLEOTIDE SEQUENCE</scope>
    <source>
        <tissue evidence="2">Leaves</tissue>
    </source>
</reference>
<dbReference type="Gene3D" id="3.40.50.11500">
    <property type="match status" value="1"/>
</dbReference>